<reference evidence="1" key="1">
    <citation type="submission" date="2023-06" db="EMBL/GenBank/DDBJ databases">
        <authorList>
            <person name="Kurt Z."/>
        </authorList>
    </citation>
    <scope>NUCLEOTIDE SEQUENCE</scope>
</reference>
<proteinExistence type="predicted"/>
<protein>
    <submittedName>
        <fullName evidence="1">Uncharacterized protein</fullName>
    </submittedName>
</protein>
<dbReference type="Proteomes" id="UP001642409">
    <property type="component" value="Unassembled WGS sequence"/>
</dbReference>
<keyword evidence="3" id="KW-1185">Reference proteome</keyword>
<accession>A0AA86TCD4</accession>
<comment type="caution">
    <text evidence="1">The sequence shown here is derived from an EMBL/GenBank/DDBJ whole genome shotgun (WGS) entry which is preliminary data.</text>
</comment>
<evidence type="ECO:0000313" key="3">
    <source>
        <dbReference type="Proteomes" id="UP001642409"/>
    </source>
</evidence>
<organism evidence="1">
    <name type="scientific">Hexamita inflata</name>
    <dbReference type="NCBI Taxonomy" id="28002"/>
    <lineage>
        <taxon>Eukaryota</taxon>
        <taxon>Metamonada</taxon>
        <taxon>Diplomonadida</taxon>
        <taxon>Hexamitidae</taxon>
        <taxon>Hexamitinae</taxon>
        <taxon>Hexamita</taxon>
    </lineage>
</organism>
<evidence type="ECO:0000313" key="1">
    <source>
        <dbReference type="EMBL" id="CAI9913945.1"/>
    </source>
</evidence>
<dbReference type="EMBL" id="CAXDID020000065">
    <property type="protein sequence ID" value="CAL6011732.1"/>
    <property type="molecule type" value="Genomic_DNA"/>
</dbReference>
<dbReference type="EMBL" id="CATOUU010000042">
    <property type="protein sequence ID" value="CAI9913945.1"/>
    <property type="molecule type" value="Genomic_DNA"/>
</dbReference>
<name>A0AA86TCD4_9EUKA</name>
<evidence type="ECO:0000313" key="2">
    <source>
        <dbReference type="EMBL" id="CAL6011732.1"/>
    </source>
</evidence>
<reference evidence="2 3" key="2">
    <citation type="submission" date="2024-07" db="EMBL/GenBank/DDBJ databases">
        <authorList>
            <person name="Akdeniz Z."/>
        </authorList>
    </citation>
    <scope>NUCLEOTIDE SEQUENCE [LARGE SCALE GENOMIC DNA]</scope>
</reference>
<sequence>MNQSDRCFACVYPEGIYYYTKSHIYLCDAQDNILSTQPHNNSELQKWTRSDYIDYCQYFLTFPYNDSYLSTVDGFVTEFNRFQVTTRLKLKNYSNHTDRIFNKMTKINNTFYVTNGSSLFILDTQNWSLEFVKNFQTRSLRLYNLFDQLVVRNVTDSRFYIQTETGFSHQFSFEDFNLMFACKQYLIGFQRAQINKITYMVTIRDNQLVIIQLKEYSDLIIESSTTGLKINADSLLKLTGLTSEELNEQNEKEIHTKLTQRCFLFGQGLNQGIVSQIDCLVCDFMRSLSLEGNLYVLLLGQDFRYCCFDGHSQFHLNLLLYGRGYKDWGEIYQDT</sequence>
<gene>
    <name evidence="1" type="ORF">HINF_LOCUS1590</name>
    <name evidence="2" type="ORF">HINF_LOCUS22960</name>
</gene>
<dbReference type="AlphaFoldDB" id="A0AA86TCD4"/>